<evidence type="ECO:0000313" key="3">
    <source>
        <dbReference type="EMBL" id="CAF4672057.1"/>
    </source>
</evidence>
<protein>
    <submittedName>
        <fullName evidence="1">Uncharacterized protein</fullName>
    </submittedName>
</protein>
<dbReference type="EMBL" id="CAJOBJ010090109">
    <property type="protein sequence ID" value="CAF4538698.1"/>
    <property type="molecule type" value="Genomic_DNA"/>
</dbReference>
<proteinExistence type="predicted"/>
<dbReference type="EMBL" id="CAJOBI010111757">
    <property type="protein sequence ID" value="CAF4636352.1"/>
    <property type="molecule type" value="Genomic_DNA"/>
</dbReference>
<accession>A0A8S2YD69</accession>
<evidence type="ECO:0000313" key="1">
    <source>
        <dbReference type="EMBL" id="CAF4538698.1"/>
    </source>
</evidence>
<evidence type="ECO:0000313" key="4">
    <source>
        <dbReference type="Proteomes" id="UP000681720"/>
    </source>
</evidence>
<sequence>MSIEKQNEMYTTEIETDNFLELAEQRLNNNNNNNRYILLRDLIEQKKKSNKSQLKNSA</sequence>
<organism evidence="1 4">
    <name type="scientific">Rotaria magnacalcarata</name>
    <dbReference type="NCBI Taxonomy" id="392030"/>
    <lineage>
        <taxon>Eukaryota</taxon>
        <taxon>Metazoa</taxon>
        <taxon>Spiralia</taxon>
        <taxon>Gnathifera</taxon>
        <taxon>Rotifera</taxon>
        <taxon>Eurotatoria</taxon>
        <taxon>Bdelloidea</taxon>
        <taxon>Philodinida</taxon>
        <taxon>Philodinidae</taxon>
        <taxon>Rotaria</taxon>
    </lineage>
</organism>
<dbReference type="Proteomes" id="UP000681720">
    <property type="component" value="Unassembled WGS sequence"/>
</dbReference>
<reference evidence="1" key="1">
    <citation type="submission" date="2021-02" db="EMBL/GenBank/DDBJ databases">
        <authorList>
            <person name="Nowell W R."/>
        </authorList>
    </citation>
    <scope>NUCLEOTIDE SEQUENCE</scope>
</reference>
<feature type="non-terminal residue" evidence="1">
    <location>
        <position position="1"/>
    </location>
</feature>
<dbReference type="EMBL" id="CAJOBJ010120126">
    <property type="protein sequence ID" value="CAF4672057.1"/>
    <property type="molecule type" value="Genomic_DNA"/>
</dbReference>
<dbReference type="AlphaFoldDB" id="A0A8S2YD69"/>
<evidence type="ECO:0000313" key="2">
    <source>
        <dbReference type="EMBL" id="CAF4636352.1"/>
    </source>
</evidence>
<dbReference type="Proteomes" id="UP000676336">
    <property type="component" value="Unassembled WGS sequence"/>
</dbReference>
<gene>
    <name evidence="1" type="ORF">GIL414_LOCUS36323</name>
    <name evidence="3" type="ORF">GIL414_LOCUS41929</name>
    <name evidence="2" type="ORF">SMN809_LOCUS40501</name>
</gene>
<name>A0A8S2YD69_9BILA</name>
<comment type="caution">
    <text evidence="1">The sequence shown here is derived from an EMBL/GenBank/DDBJ whole genome shotgun (WGS) entry which is preliminary data.</text>
</comment>